<dbReference type="Pfam" id="PF07977">
    <property type="entry name" value="FabA"/>
    <property type="match status" value="1"/>
</dbReference>
<dbReference type="PANTHER" id="PTHR30272">
    <property type="entry name" value="3-HYDROXYACYL-[ACYL-CARRIER-PROTEIN] DEHYDRATASE"/>
    <property type="match status" value="1"/>
</dbReference>
<dbReference type="NCBIfam" id="NF000582">
    <property type="entry name" value="PRK00006.1"/>
    <property type="match status" value="1"/>
</dbReference>
<dbReference type="InterPro" id="IPR029069">
    <property type="entry name" value="HotDog_dom_sf"/>
</dbReference>
<dbReference type="Gene3D" id="3.10.129.10">
    <property type="entry name" value="Hotdog Thioesterase"/>
    <property type="match status" value="1"/>
</dbReference>
<dbReference type="STRING" id="74649.A0A2P6PEB9"/>
<keyword evidence="3" id="KW-0963">Cytoplasm</keyword>
<reference evidence="9 10" key="1">
    <citation type="journal article" date="2018" name="Nat. Genet.">
        <title>The Rosa genome provides new insights in the design of modern roses.</title>
        <authorList>
            <person name="Bendahmane M."/>
        </authorList>
    </citation>
    <scope>NUCLEOTIDE SEQUENCE [LARGE SCALE GENOMIC DNA]</scope>
    <source>
        <strain evidence="10">cv. Old Blush</strain>
    </source>
</reference>
<gene>
    <name evidence="9" type="ORF">RchiOBHm_Chr7g0226301</name>
</gene>
<evidence type="ECO:0000256" key="2">
    <source>
        <dbReference type="ARBA" id="ARBA00013167"/>
    </source>
</evidence>
<dbReference type="InterPro" id="IPR013114">
    <property type="entry name" value="FabA_FabZ"/>
</dbReference>
<dbReference type="GO" id="GO:0006633">
    <property type="term" value="P:fatty acid biosynthetic process"/>
    <property type="evidence" value="ECO:0007669"/>
    <property type="project" value="InterPro"/>
</dbReference>
<evidence type="ECO:0000256" key="3">
    <source>
        <dbReference type="ARBA" id="ARBA00022490"/>
    </source>
</evidence>
<evidence type="ECO:0000256" key="7">
    <source>
        <dbReference type="ARBA" id="ARBA00023239"/>
    </source>
</evidence>
<dbReference type="FunFam" id="3.10.129.10:FF:000001">
    <property type="entry name" value="3-hydroxyacyl-[acyl-carrier-protein] dehydratase FabZ"/>
    <property type="match status" value="1"/>
</dbReference>
<protein>
    <recommendedName>
        <fullName evidence="2">3-hydroxyacyl-[acyl-carrier-protein] dehydratase</fullName>
        <ecNumber evidence="2">4.2.1.59</ecNumber>
    </recommendedName>
</protein>
<keyword evidence="7 9" id="KW-0456">Lyase</keyword>
<accession>A0A2P6PEB9</accession>
<evidence type="ECO:0000313" key="10">
    <source>
        <dbReference type="Proteomes" id="UP000238479"/>
    </source>
</evidence>
<evidence type="ECO:0000256" key="5">
    <source>
        <dbReference type="ARBA" id="ARBA00022556"/>
    </source>
</evidence>
<dbReference type="OMA" id="MDIHEIR"/>
<dbReference type="AlphaFoldDB" id="A0A2P6PEB9"/>
<dbReference type="GO" id="GO:0019171">
    <property type="term" value="F:(3R)-hydroxyacyl-[acyl-carrier-protein] dehydratase activity"/>
    <property type="evidence" value="ECO:0007669"/>
    <property type="project" value="UniProtKB-EC"/>
</dbReference>
<dbReference type="Gramene" id="PRQ20269">
    <property type="protein sequence ID" value="PRQ20269"/>
    <property type="gene ID" value="RchiOBHm_Chr7g0226301"/>
</dbReference>
<keyword evidence="5" id="KW-0441">Lipid A biosynthesis</keyword>
<comment type="caution">
    <text evidence="9">The sequence shown here is derived from an EMBL/GenBank/DDBJ whole genome shotgun (WGS) entry which is preliminary data.</text>
</comment>
<dbReference type="SUPFAM" id="SSF54637">
    <property type="entry name" value="Thioesterase/thiol ester dehydrase-isomerase"/>
    <property type="match status" value="1"/>
</dbReference>
<dbReference type="EMBL" id="PDCK01000045">
    <property type="protein sequence ID" value="PRQ20269.1"/>
    <property type="molecule type" value="Genomic_DNA"/>
</dbReference>
<dbReference type="GO" id="GO:0016020">
    <property type="term" value="C:membrane"/>
    <property type="evidence" value="ECO:0007669"/>
    <property type="project" value="GOC"/>
</dbReference>
<evidence type="ECO:0000256" key="8">
    <source>
        <dbReference type="ARBA" id="ARBA00025049"/>
    </source>
</evidence>
<dbReference type="GO" id="GO:0005737">
    <property type="term" value="C:cytoplasm"/>
    <property type="evidence" value="ECO:0007669"/>
    <property type="project" value="UniProtKB-SubCell"/>
</dbReference>
<evidence type="ECO:0000313" key="9">
    <source>
        <dbReference type="EMBL" id="PRQ20269.1"/>
    </source>
</evidence>
<evidence type="ECO:0000256" key="1">
    <source>
        <dbReference type="ARBA" id="ARBA00004496"/>
    </source>
</evidence>
<name>A0A2P6PEB9_ROSCH</name>
<proteinExistence type="inferred from homology"/>
<evidence type="ECO:0000256" key="6">
    <source>
        <dbReference type="ARBA" id="ARBA00023098"/>
    </source>
</evidence>
<dbReference type="InterPro" id="IPR010084">
    <property type="entry name" value="FabZ"/>
</dbReference>
<keyword evidence="6" id="KW-0443">Lipid metabolism</keyword>
<dbReference type="EC" id="4.2.1.59" evidence="2"/>
<comment type="function">
    <text evidence="8">Involved in unsaturated fatty acids biosynthesis. Catalyzes the dehydration of short chain beta-hydroxyacyl-ACPs and long chain saturated and unsaturated beta-hydroxyacyl-ACPs.</text>
</comment>
<dbReference type="Proteomes" id="UP000238479">
    <property type="component" value="Chromosome 7"/>
</dbReference>
<comment type="subcellular location">
    <subcellularLocation>
        <location evidence="1">Cytoplasm</location>
    </subcellularLocation>
</comment>
<dbReference type="HAMAP" id="MF_00406">
    <property type="entry name" value="FabZ"/>
    <property type="match status" value="1"/>
</dbReference>
<dbReference type="NCBIfam" id="TIGR01750">
    <property type="entry name" value="fabZ"/>
    <property type="match status" value="1"/>
</dbReference>
<keyword evidence="4" id="KW-0444">Lipid biosynthesis</keyword>
<evidence type="ECO:0000256" key="4">
    <source>
        <dbReference type="ARBA" id="ARBA00022516"/>
    </source>
</evidence>
<keyword evidence="10" id="KW-1185">Reference proteome</keyword>
<dbReference type="GO" id="GO:0009245">
    <property type="term" value="P:lipid A biosynthetic process"/>
    <property type="evidence" value="ECO:0007669"/>
    <property type="project" value="UniProtKB-KW"/>
</dbReference>
<dbReference type="OrthoDB" id="4155at2759"/>
<sequence length="223" mass="24576">MAMSFANPYSLVVHNSTTTSHLSRISLPKSLPIHLTAKRKSGAFTAYCSAADAAKDPIKDKDTPIELRYEAFPTVMDIHEIRESLPHRFPFLLVDRVVEYTRGGFSAVGIKNITINENFFNGHFPGKPIVPGVLVIEAMAQLGGLILLQPELAGPCERFFLVGTDKVRFRKPVVAGDTLVMRMTIVKMQKRLGIAKCEGRAYVGGELVCEADYLLYADKAAGY</sequence>
<dbReference type="PANTHER" id="PTHR30272:SF1">
    <property type="entry name" value="3-HYDROXYACYL-[ACYL-CARRIER-PROTEIN] DEHYDRATASE"/>
    <property type="match status" value="1"/>
</dbReference>
<organism evidence="9 10">
    <name type="scientific">Rosa chinensis</name>
    <name type="common">China rose</name>
    <dbReference type="NCBI Taxonomy" id="74649"/>
    <lineage>
        <taxon>Eukaryota</taxon>
        <taxon>Viridiplantae</taxon>
        <taxon>Streptophyta</taxon>
        <taxon>Embryophyta</taxon>
        <taxon>Tracheophyta</taxon>
        <taxon>Spermatophyta</taxon>
        <taxon>Magnoliopsida</taxon>
        <taxon>eudicotyledons</taxon>
        <taxon>Gunneridae</taxon>
        <taxon>Pentapetalae</taxon>
        <taxon>rosids</taxon>
        <taxon>fabids</taxon>
        <taxon>Rosales</taxon>
        <taxon>Rosaceae</taxon>
        <taxon>Rosoideae</taxon>
        <taxon>Rosoideae incertae sedis</taxon>
        <taxon>Rosa</taxon>
    </lineage>
</organism>
<dbReference type="CDD" id="cd01288">
    <property type="entry name" value="FabZ"/>
    <property type="match status" value="1"/>
</dbReference>